<keyword evidence="10 32" id="KW-1165">Clathrin-mediated endocytosis of virus by host</keyword>
<dbReference type="GO" id="GO:0020002">
    <property type="term" value="C:host cell plasma membrane"/>
    <property type="evidence" value="ECO:0007669"/>
    <property type="project" value="UniProtKB-SubCell"/>
</dbReference>
<dbReference type="GO" id="GO:0016020">
    <property type="term" value="C:membrane"/>
    <property type="evidence" value="ECO:0007669"/>
    <property type="project" value="UniProtKB-UniRule"/>
</dbReference>
<feature type="region of interest" description="CD4-binding loop" evidence="32">
    <location>
        <begin position="364"/>
        <end position="374"/>
    </location>
</feature>
<evidence type="ECO:0000256" key="28">
    <source>
        <dbReference type="ARBA" id="ARBA00023180"/>
    </source>
</evidence>
<dbReference type="GO" id="GO:1903911">
    <property type="term" value="P:positive regulation of receptor clustering"/>
    <property type="evidence" value="ECO:0007669"/>
    <property type="project" value="UniProtKB-UniRule"/>
</dbReference>
<dbReference type="SUPFAM" id="SSF58069">
    <property type="entry name" value="Virus ectodomain"/>
    <property type="match status" value="1"/>
</dbReference>
<dbReference type="GO" id="GO:0019031">
    <property type="term" value="C:viral envelope"/>
    <property type="evidence" value="ECO:0007669"/>
    <property type="project" value="UniProtKB-KW"/>
</dbReference>
<evidence type="ECO:0000256" key="13">
    <source>
        <dbReference type="ARBA" id="ARBA00022685"/>
    </source>
</evidence>
<keyword evidence="13 32" id="KW-0165">Cleavage on pair of basic residues</keyword>
<dbReference type="GO" id="GO:0075512">
    <property type="term" value="P:clathrin-dependent endocytosis of virus by host cell"/>
    <property type="evidence" value="ECO:0007669"/>
    <property type="project" value="UniProtKB-UniRule"/>
</dbReference>
<keyword evidence="20 32" id="KW-0261">Viral envelope protein</keyword>
<feature type="transmembrane region" description="Helical" evidence="33">
    <location>
        <begin position="504"/>
        <end position="523"/>
    </location>
</feature>
<dbReference type="GO" id="GO:0019064">
    <property type="term" value="P:fusion of virus membrane with host plasma membrane"/>
    <property type="evidence" value="ECO:0007669"/>
    <property type="project" value="UniProtKB-UniRule"/>
</dbReference>
<comment type="subcellular location">
    <subcellularLocation>
        <location evidence="3">Host cell membrane</location>
        <topology evidence="3">Peripheral membrane protein</topology>
    </subcellularLocation>
    <subcellularLocation>
        <location evidence="1">Host cell membrane</location>
        <topology evidence="1">Single-pass type I membrane protein</topology>
    </subcellularLocation>
    <subcellularLocation>
        <location evidence="2">Host endosome membrane</location>
        <topology evidence="2">Peripheral membrane protein</topology>
    </subcellularLocation>
    <subcellularLocation>
        <location evidence="5">Host endosome membrane</location>
        <topology evidence="5">Single-pass type I membrane protein</topology>
    </subcellularLocation>
    <subcellularLocation>
        <location evidence="6">Virion membrane</location>
        <topology evidence="6">Peripheral membrane protein</topology>
    </subcellularLocation>
    <subcellularLocation>
        <location evidence="4">Virion membrane</location>
        <topology evidence="4">Single-pass type I membrane protein</topology>
    </subcellularLocation>
</comment>
<feature type="transmembrane region" description="Helical" evidence="33">
    <location>
        <begin position="674"/>
        <end position="701"/>
    </location>
</feature>
<comment type="domain">
    <text evidence="32">Some of the most genetically diverse regions of the viral genome are present in Env. They are called variable regions 1 through 5 (V1 through V5). Coreceptor usage of gp120 is determined mainly by the primary structure of the third variable region (V3) in the outer domain of gp120. The sequence of V3 determines which coreceptor, CCR5 and/or CXCR4 (corresponding to R5/macrophage, X4/T cell and R5X4/T cell and macrophage tropism), is used to trigger the fusion potential of the Env complex, and hence which cells the virus can infect. Binding to CCR5 involves a region adjacent in addition to V3.</text>
</comment>
<dbReference type="GO" id="GO:0005198">
    <property type="term" value="F:structural molecule activity"/>
    <property type="evidence" value="ECO:0007669"/>
    <property type="project" value="UniProtKB-UniRule"/>
</dbReference>
<evidence type="ECO:0000256" key="22">
    <source>
        <dbReference type="ARBA" id="ARBA00022989"/>
    </source>
</evidence>
<dbReference type="GO" id="GO:0044175">
    <property type="term" value="C:host cell endosome membrane"/>
    <property type="evidence" value="ECO:0007669"/>
    <property type="project" value="UniProtKB-SubCell"/>
</dbReference>
<evidence type="ECO:0000256" key="16">
    <source>
        <dbReference type="ARBA" id="ARBA00022729"/>
    </source>
</evidence>
<evidence type="ECO:0000256" key="29">
    <source>
        <dbReference type="ARBA" id="ARBA00023280"/>
    </source>
</evidence>
<keyword evidence="17 32" id="KW-1161">Viral attachment to host cell</keyword>
<evidence type="ECO:0000259" key="34">
    <source>
        <dbReference type="Pfam" id="PF00516"/>
    </source>
</evidence>
<organismHost>
    <name type="scientific">Homo sapiens</name>
    <name type="common">Human</name>
    <dbReference type="NCBI Taxonomy" id="9606"/>
</organismHost>
<feature type="domain" description="Retroviral envelope protein GP41-like" evidence="35">
    <location>
        <begin position="526"/>
        <end position="717"/>
    </location>
</feature>
<dbReference type="GO" id="GO:0039654">
    <property type="term" value="P:fusion of virus membrane with host endosome membrane"/>
    <property type="evidence" value="ECO:0007669"/>
    <property type="project" value="UniProtKB-UniRule"/>
</dbReference>
<comment type="PTM">
    <text evidence="32">Specific enzymatic cleavages in vivo yield mature proteins. Envelope glycoproteins are synthesized as a inactive precursor that is heavily N-glycosylated and processed likely by host cell furin in the Golgi to yield the mature SU and TM proteins. The cleavage site between SU and TM requires the minimal sequence [KR]-X-[KR]-R. About 2 of the 9 disulfide bonds of gp41 are reduced by P4HB/PDI, following binding to CD4 receptor.</text>
</comment>
<evidence type="ECO:0000256" key="8">
    <source>
        <dbReference type="ARBA" id="ARBA00022510"/>
    </source>
</evidence>
<evidence type="ECO:0000256" key="9">
    <source>
        <dbReference type="ARBA" id="ARBA00022511"/>
    </source>
</evidence>
<feature type="topological domain" description="Cytoplasmic" evidence="32">
    <location>
        <begin position="702"/>
        <end position="859"/>
    </location>
</feature>
<evidence type="ECO:0000256" key="19">
    <source>
        <dbReference type="ARBA" id="ARBA00022870"/>
    </source>
</evidence>
<comment type="domain">
    <text evidence="32">The membrane proximal external region (MPER) present in gp41 is a tryptophan-rich region recognized by the antibodies 2F5, Z13, and 4E10. MPER seems to play a role in fusion.</text>
</comment>
<dbReference type="FunFam" id="2.170.40.20:FF:000003">
    <property type="entry name" value="Envelope glycoprotein gp160"/>
    <property type="match status" value="1"/>
</dbReference>
<feature type="lipid moiety-binding region" description="S-palmitoyl cysteine; by host" evidence="32">
    <location>
        <position position="840"/>
    </location>
</feature>
<keyword evidence="22 32" id="KW-1133">Transmembrane helix</keyword>
<keyword evidence="26 32" id="KW-0564">Palmitate</keyword>
<evidence type="ECO:0000256" key="33">
    <source>
        <dbReference type="RuleBase" id="RU363095"/>
    </source>
</evidence>
<keyword evidence="29 32" id="KW-0899">Viral immunoevasion</keyword>
<dbReference type="InterPro" id="IPR037527">
    <property type="entry name" value="Gp160"/>
</dbReference>
<dbReference type="HAMAP" id="MF_04083">
    <property type="entry name" value="HIV_ENV"/>
    <property type="match status" value="1"/>
</dbReference>
<dbReference type="GO" id="GO:1903908">
    <property type="term" value="P:positive regulation of plasma membrane raft polarization"/>
    <property type="evidence" value="ECO:0007669"/>
    <property type="project" value="UniProtKB-UniRule"/>
</dbReference>
<evidence type="ECO:0000256" key="20">
    <source>
        <dbReference type="ARBA" id="ARBA00022879"/>
    </source>
</evidence>
<keyword evidence="24 32" id="KW-0175">Coiled coil</keyword>
<comment type="subcellular location">
    <molecule>Surface protein gp120</molecule>
    <subcellularLocation>
        <location evidence="32">Virion membrane</location>
        <topology evidence="32">Peripheral membrane protein</topology>
    </subcellularLocation>
    <subcellularLocation>
        <location evidence="32">Host cell membrane</location>
        <topology evidence="32">Peripheral membrane protein</topology>
    </subcellularLocation>
    <subcellularLocation>
        <location evidence="32">Host endosome membrane</location>
        <topology evidence="32">Single-pass type I membrane protein</topology>
    </subcellularLocation>
    <text evidence="32">The surface protein is not anchored to the viral envelope, but associates with the extravirion surface through its binding to TM. It is probably concentrated at the site of budding and incorporated into the virions possibly by contacts between the cytoplasmic tail of Env and the N-terminus of Gag.</text>
</comment>
<dbReference type="PROSITE" id="PS51257">
    <property type="entry name" value="PROKAR_LIPOPROTEIN"/>
    <property type="match status" value="1"/>
</dbReference>
<dbReference type="FunFam" id="1.10.287.210:FF:000001">
    <property type="entry name" value="Envelope glycoprotein gp160"/>
    <property type="match status" value="1"/>
</dbReference>
<evidence type="ECO:0000256" key="15">
    <source>
        <dbReference type="ARBA" id="ARBA00022703"/>
    </source>
</evidence>
<name>A0A2S1DWG9_HV1</name>
<comment type="domain">
    <text evidence="32">The YXXL motif is involved in determining the exact site of viral release at the surface of infected mononuclear cells and promotes endocytosis. YXXL and di-leucine endocytosis motifs interact directly or indirectly with the clathrin adapter complexes, opperate independently, and their activities are not additive.</text>
</comment>
<organism evidence="36">
    <name type="scientific">Human immunodeficiency virus type 1</name>
    <name type="common">HIV-1</name>
    <dbReference type="NCBI Taxonomy" id="11676"/>
    <lineage>
        <taxon>Viruses</taxon>
        <taxon>Riboviria</taxon>
        <taxon>Pararnavirae</taxon>
        <taxon>Artverviricota</taxon>
        <taxon>Revtraviricetes</taxon>
        <taxon>Ortervirales</taxon>
        <taxon>Retroviridae</taxon>
        <taxon>Orthoretrovirinae</taxon>
        <taxon>Lentivirus</taxon>
        <taxon>Lentivirus humimdef1</taxon>
    </lineage>
</organism>
<dbReference type="GO" id="GO:0055036">
    <property type="term" value="C:virion membrane"/>
    <property type="evidence" value="ECO:0007669"/>
    <property type="project" value="UniProtKB-SubCell"/>
</dbReference>
<feature type="short sequence motif" description="YXXL motif; contains endocytosis signal" evidence="32">
    <location>
        <begin position="708"/>
        <end position="711"/>
    </location>
</feature>
<keyword evidence="23 32" id="KW-1039">Host endosome</keyword>
<comment type="PTM">
    <text evidence="32">Palmitoylation of the transmembrane protein and of Env polyprotein (prior to its proteolytic cleavage) is essential for their association with host cell membrane lipid rafts. Palmitoylation is therefore required for envelope trafficking to classical lipid rafts, but not for viral replication.</text>
</comment>
<feature type="disulfide bond" evidence="32">
    <location>
        <begin position="594"/>
        <end position="600"/>
    </location>
</feature>
<comment type="domain">
    <text evidence="32">The CD4-binding region is targeted by the antibody b12.</text>
</comment>
<dbReference type="Gene3D" id="1.10.287.210">
    <property type="match status" value="1"/>
</dbReference>
<feature type="disulfide bond" evidence="32">
    <location>
        <begin position="220"/>
        <end position="249"/>
    </location>
</feature>
<comment type="subcellular location">
    <molecule>Transmembrane protein gp41</molecule>
    <subcellularLocation>
        <location evidence="32">Virion membrane</location>
        <topology evidence="32">Single-pass type I membrane protein</topology>
    </subcellularLocation>
    <subcellularLocation>
        <location evidence="32">Host cell membrane</location>
        <topology evidence="32">Single-pass type I membrane protein</topology>
    </subcellularLocation>
    <subcellularLocation>
        <location evidence="32">Host endosome membrane</location>
        <topology evidence="32">Single-pass type I membrane protein</topology>
    </subcellularLocation>
    <text evidence="32">It is probably concentrated at the site of budding and incorporated into the virions possibly by contacts between the cytoplasmic tail of Env and the N-terminus of Gag.</text>
</comment>
<feature type="site" description="Cleavage; by host furin" evidence="32">
    <location>
        <begin position="503"/>
        <end position="504"/>
    </location>
</feature>
<evidence type="ECO:0000256" key="25">
    <source>
        <dbReference type="ARBA" id="ARBA00023136"/>
    </source>
</evidence>
<evidence type="ECO:0000259" key="35">
    <source>
        <dbReference type="Pfam" id="PF00517"/>
    </source>
</evidence>
<feature type="disulfide bond" evidence="32">
    <location>
        <begin position="53"/>
        <end position="73"/>
    </location>
</feature>
<comment type="similarity">
    <text evidence="32">Belongs to the HIV-1 env protein family.</text>
</comment>
<evidence type="ECO:0000256" key="5">
    <source>
        <dbReference type="ARBA" id="ARBA00004578"/>
    </source>
</evidence>
<evidence type="ECO:0000256" key="17">
    <source>
        <dbReference type="ARBA" id="ARBA00022804"/>
    </source>
</evidence>
<feature type="chain" id="PRO_5023461150" description="Envelope glycoprotein gp160" evidence="32">
    <location>
        <begin position="32"/>
        <end position="859"/>
    </location>
</feature>
<dbReference type="Gene3D" id="1.20.5.490">
    <property type="entry name" value="Single helix bin"/>
    <property type="match status" value="1"/>
</dbReference>
<keyword evidence="14 32" id="KW-0812">Transmembrane</keyword>
<keyword evidence="11 32" id="KW-0945">Host-virus interaction</keyword>
<evidence type="ECO:0000256" key="11">
    <source>
        <dbReference type="ARBA" id="ARBA00022581"/>
    </source>
</evidence>
<keyword evidence="25 32" id="KW-0472">Membrane</keyword>
<evidence type="ECO:0000256" key="26">
    <source>
        <dbReference type="ARBA" id="ARBA00023139"/>
    </source>
</evidence>
<evidence type="ECO:0000256" key="14">
    <source>
        <dbReference type="ARBA" id="ARBA00022692"/>
    </source>
</evidence>
<comment type="function">
    <text evidence="32">Envelope glycoprotein gp160: Oligomerizes in the host endoplasmic reticulum into predominantly trimers. In a second time, gp160 transits in the host Golgi, where glycosylation is completed. The precursor is then proteolytically cleaved in the trans-Golgi and thereby activated by cellular furin or furin-like proteases to produce gp120 and gp41.</text>
</comment>
<feature type="domain" description="Human immunodeficiency virus 1 envelope glycoprotein Gp120" evidence="34">
    <location>
        <begin position="138"/>
        <end position="503"/>
    </location>
</feature>
<dbReference type="Pfam" id="PF00516">
    <property type="entry name" value="GP120"/>
    <property type="match status" value="2"/>
</dbReference>
<feature type="region of interest" description="Immunosuppression" evidence="32">
    <location>
        <begin position="570"/>
        <end position="588"/>
    </location>
</feature>
<dbReference type="SUPFAM" id="SSF56502">
    <property type="entry name" value="gp120 core"/>
    <property type="match status" value="2"/>
</dbReference>
<feature type="domain" description="Human immunodeficiency virus 1 envelope glycoprotein Gp120" evidence="34">
    <location>
        <begin position="33"/>
        <end position="137"/>
    </location>
</feature>
<evidence type="ECO:0000256" key="7">
    <source>
        <dbReference type="ARBA" id="ARBA00022506"/>
    </source>
</evidence>
<dbReference type="InterPro" id="IPR000328">
    <property type="entry name" value="GP41-like"/>
</dbReference>
<dbReference type="FunFam" id="2.170.40.20:FF:000004">
    <property type="entry name" value="Envelope glycoprotein gp160"/>
    <property type="match status" value="1"/>
</dbReference>
<feature type="coiled-coil region" evidence="32">
    <location>
        <begin position="629"/>
        <end position="663"/>
    </location>
</feature>
<proteinExistence type="inferred from homology"/>
<dbReference type="EMBL" id="MF501203">
    <property type="protein sequence ID" value="AWD51991.1"/>
    <property type="molecule type" value="Genomic_RNA"/>
</dbReference>
<keyword evidence="12 32" id="KW-1162">Viral penetration into host cytoplasm</keyword>
<dbReference type="Pfam" id="PF00517">
    <property type="entry name" value="GP41"/>
    <property type="match status" value="1"/>
</dbReference>
<evidence type="ECO:0000256" key="1">
    <source>
        <dbReference type="ARBA" id="ARBA00004402"/>
    </source>
</evidence>
<accession>A0A2S1DWG9</accession>
<evidence type="ECO:0000256" key="4">
    <source>
        <dbReference type="ARBA" id="ARBA00004563"/>
    </source>
</evidence>
<evidence type="ECO:0000256" key="21">
    <source>
        <dbReference type="ARBA" id="ARBA00022890"/>
    </source>
</evidence>
<feature type="chain" id="PRO_5023461149" description="Transmembrane protein gp41" evidence="32">
    <location>
        <begin position="504"/>
        <end position="859"/>
    </location>
</feature>
<comment type="domain">
    <text evidence="32 33">The 17 amino acids long immunosuppressive region is present in many retroviral envelope proteins. Synthetic peptides derived from this relatively conserved sequence inhibit immune function in vitro and in vivo.</text>
</comment>
<evidence type="ECO:0000313" key="36">
    <source>
        <dbReference type="EMBL" id="AWD51991.1"/>
    </source>
</evidence>
<keyword evidence="9 32" id="KW-1032">Host cell membrane</keyword>
<evidence type="ECO:0000256" key="6">
    <source>
        <dbReference type="ARBA" id="ARBA00004650"/>
    </source>
</evidence>
<dbReference type="GO" id="GO:0019082">
    <property type="term" value="P:viral protein processing"/>
    <property type="evidence" value="ECO:0007669"/>
    <property type="project" value="UniProtKB-UniRule"/>
</dbReference>
<dbReference type="InterPro" id="IPR036377">
    <property type="entry name" value="Gp120_core_sf"/>
</dbReference>
<dbReference type="InterPro" id="IPR000777">
    <property type="entry name" value="HIV1_Gp120"/>
</dbReference>
<keyword evidence="8 32" id="KW-1170">Fusion of virus membrane with host endosomal membrane</keyword>
<feature type="lipid moiety-binding region" description="S-palmitoyl cysteine; by host" evidence="32">
    <location>
        <position position="760"/>
    </location>
</feature>
<feature type="transmembrane region" description="Helical" evidence="33">
    <location>
        <begin position="13"/>
        <end position="41"/>
    </location>
</feature>
<protein>
    <recommendedName>
        <fullName evidence="32">Envelope glycoprotein gp160</fullName>
    </recommendedName>
    <alternativeName>
        <fullName evidence="32">Env polyprotein</fullName>
    </alternativeName>
    <component>
        <recommendedName>
            <fullName evidence="32">Surface protein gp120</fullName>
            <shortName evidence="32">SU</shortName>
        </recommendedName>
        <alternativeName>
            <fullName evidence="32">Glycoprotein 120</fullName>
            <shortName evidence="32">gp120</shortName>
        </alternativeName>
    </component>
    <component>
        <recommendedName>
            <fullName evidence="32">Transmembrane protein gp41</fullName>
            <shortName evidence="32">TM</shortName>
        </recommendedName>
        <alternativeName>
            <fullName evidence="32">Glycoprotein 41</fullName>
            <shortName evidence="32">gp41</shortName>
        </alternativeName>
    </component>
</protein>
<dbReference type="CDD" id="cd09909">
    <property type="entry name" value="HIV-1-like_HR1-HR2"/>
    <property type="match status" value="1"/>
</dbReference>
<comment type="miscellaneous">
    <text evidence="32">Inhibitors targeting HIV-1 viral envelope proteins are used as antiretroviral drugs. Attachment of virions to the cell surface via non-specific interactions and CD4 binding can be blocked by inhibitors that include cyanovirin-N, cyclotriazadisulfonamide analogs, PRO 2000, TNX 355 and PRO 542. In addition, BMS 806 can block CD4-induced conformational changes. Env interactions with the coreceptor molecules can be targeted by CCR5 antagonists including SCH-D, maraviroc (UK 427857) and aplaviroc (GW 873140), and the CXCR4 antagonist AMD 070. Fusion of viral and cellular membranes can be inhibited by peptides such as enfuvirtide and tifuvirtide (T 1249). Resistance to inhibitors associated with mutations in Env are observed. Most of the time, single mutations confer only a modest reduction in drug susceptibility. Combination of several mutations is usually required to develop a high-level drug resistance.</text>
</comment>
<dbReference type="Gene3D" id="2.170.40.20">
    <property type="entry name" value="Human immunodeficiency virus 1, Gp160, envelope glycoprotein"/>
    <property type="match status" value="2"/>
</dbReference>
<keyword evidence="15 32" id="KW-0053">Apoptosis</keyword>
<keyword evidence="21 32" id="KW-1164">Virus endocytosis by host</keyword>
<reference evidence="36" key="1">
    <citation type="journal article" date="2018" name="Nat. Commun.">
        <title>Tracking HIV-1 recombination to resolve its contribution to HIV-1 evolution in natural infection.</title>
        <authorList>
            <person name="Song H."/>
            <person name="Giorgi E.E."/>
            <person name="Ganusov V.V."/>
            <person name="Cai F."/>
            <person name="Athreya G."/>
            <person name="Yoon H."/>
            <person name="Carja O."/>
            <person name="Hora B."/>
            <person name="Hraber P."/>
            <person name="Jiang C."/>
            <person name="Wang S."/>
            <person name="Li H."/>
            <person name="Salazar-Gonzalez J.F."/>
            <person name="Salazar M.G."/>
            <person name="Goonetilleke N."/>
            <person name="Keele B."/>
            <person name="Montefiori D.C."/>
            <person name="Cohen M.S."/>
            <person name="Shaw G.M."/>
            <person name="Hahn B.H."/>
            <person name="McMichael A.J."/>
            <person name="Haynes B.F."/>
            <person name="Korber B."/>
            <person name="Battacharya T."/>
            <person name="Gao F."/>
        </authorList>
    </citation>
    <scope>NUCLEOTIDE SEQUENCE</scope>
    <source>
        <strain evidence="36">CH1754.3.d0014.ipe021_400.02</strain>
    </source>
</reference>
<comment type="function">
    <text evidence="32">Transmembrane protein gp41: Acts as a class I viral fusion protein. Under the current model, the protein has at least 3 conformational states: pre-fusion native state, pre-hairpin intermediate state, and post-fusion hairpin state. During fusion of viral and target intracellular membranes, the coiled coil regions (heptad repeats) assume a trimer-of-hairpins structure, positioning the fusion peptide in close proximity to the C-terminal region of the ectodomain. The formation of this structure appears to drive apposition and subsequent fusion of viral and target cell membranes. Complete fusion occurs in host cell endosomes and is dynamin-dependent, however some lipid transfer might occur at the plasma membrane. The virus undergoes clathrin-dependent internalization long before endosomal fusion, thus minimizing the surface exposure of conserved viral epitopes during fusion and reducing the efficacy of inhibitors targeting these epitopes. Membranes fusion leads to delivery of the nucleocapsid into the cytoplasm.</text>
</comment>
<evidence type="ECO:0000256" key="10">
    <source>
        <dbReference type="ARBA" id="ARBA00022570"/>
    </source>
</evidence>
<comment type="subunit">
    <text evidence="32">The mature envelope protein (Env) consists of a homotrimer of non-covalently associated gp120-gp41 heterodimers. The resulting complex protrudes from the virus surface as a spike. There seems to be as few as 10 spikes on the average virion. Surface protein gp120 interacts with host CD4, CCR5 and CXCR4. Gp120 also interacts with the C-type lectins CD209/DC-SIGN and CLEC4M/DC-SIGNR (collectively referred to as DC-SIGN(R)). Gp120 and gp41 interact with GalCer. Gp120 interacts with host ITGA4/ITGB7 complex; on CD4+ T-cells, this interaction results in rapid activation of integrin ITGAL/LFA-1, which facilitates efficient cell-to-cell spreading of HIV-1. Gp120 interacts with cell-associated heparan sulfate; this interaction increases virus infectivity on permissive cells and may be involved in infection of CD4- cells.</text>
</comment>
<evidence type="ECO:0000256" key="2">
    <source>
        <dbReference type="ARBA" id="ARBA00004433"/>
    </source>
</evidence>
<keyword evidence="7 32" id="KW-1168">Fusion of virus membrane with host membrane</keyword>
<gene>
    <name evidence="32 36" type="primary">env</name>
</gene>
<comment type="miscellaneous">
    <text evidence="32">HIV-1 lineages are divided in three main groups, M (for Major), O (for Outlier), and N (for New, or Non-M, Non-O). The vast majority of strains found worldwide belong to the group M. Group O seems to be endemic to and largely confined to Cameroon and neighboring countries in West Central Africa, where these viruses represent a small minority of HIV-1 strains. The group N is represented by a limited number of isolates from Cameroonian persons. The group M is further subdivided in 9 clades or subtypes (A to D, F to H, J and K).</text>
</comment>
<comment type="PTM">
    <text evidence="32">Highly glycosylated by host. The high number of glycan on the protein is reffered to as 'glycan shield' because it contributes to hide protein sequence from adaptive immune system.</text>
</comment>
<keyword evidence="19 32" id="KW-1043">Host membrane</keyword>
<keyword evidence="30 32" id="KW-0449">Lipoprotein</keyword>
<evidence type="ECO:0000256" key="23">
    <source>
        <dbReference type="ARBA" id="ARBA00023046"/>
    </source>
</evidence>
<evidence type="ECO:0000256" key="18">
    <source>
        <dbReference type="ARBA" id="ARBA00022844"/>
    </source>
</evidence>
<feature type="region of interest" description="MPER; binding to GalCer" evidence="32">
    <location>
        <begin position="658"/>
        <end position="679"/>
    </location>
</feature>
<sequence>MKVMVILRNYQQWWIWSILGFWMLMGCSVFGNLWVTVYYGVPVWREAKATLFCASDAKAYEKEVHNVWATHACVPTDPNPQELVLENVTENFNMWKNDMVDQMHEDIISLWDQSLKPCVKLTPLCVTLKCMNVNVTKENATAENNTQSEMKNCSFNITTEIRDRKRKEYALFYKLDIIPLNESRTNDTSNDEYMLINCNTSTVTQACPKVSFDPIPIHYCAPAGFAILKCNNKTFNGTGPCNNVSTVQCTHGIKPVVSTQLLLNGSLTEDIVISSENITNNGKTIIVHLNESVQINCTRPNNNTRKSMRIGPGQTFYATGDILGNIREAHCNISRQNWTNTLRRVETKLKQYFNETIKIEFAPPSGGDLEITTHSFNCRGEFFYCDTSQLFNGSSNSNSNSNSNSTIILPCRIKQIINMWQGVGRAMYAPPIQGKITCNSSITGLLLTRDGGIPNGTEIFRPGGGDMRDNWRSELYKYKVVEVKPLGIAPTGAKRRVVEREKRAVGIGAVIGAVFLGFLGAAGSTMGVASITLTVQARQLLSGIVQQQSNLLRAIEAQQHMLQLTVWGIKQLQTRVLAIERYLKDQQLLGLWGCSGKLICTTNVPWNSSWSNKSEKDIWDSMTWMQWDREITNYTNTIYDLLEESQNQQEQNEKDLLALDSWKNLWNWFNITNWLWYIKIFIMIVGGLIGLRIIFAVLSIINRVRQGYSPLSFQTLTPHQRELDRLGRIEEEGGEQGRDRSIRLVNGFLALAWDDLRSLCLFSYHRLRDLILIVVRAVELLGRSSLRGIQKGWEAFKYLGGLVQYWGLELKKSAISLFDTIAIVVAEGSDRIIELIQRICRAIINIPRRIRQGFEAALQ</sequence>
<evidence type="ECO:0000256" key="27">
    <source>
        <dbReference type="ARBA" id="ARBA00023157"/>
    </source>
</evidence>
<comment type="function">
    <text evidence="32">Surface protein gp120: Attaches the virus to the host lymphoid cell by binding to the primary receptor CD4. This interaction induces a structural rearrangement creating a high affinity binding site for a chemokine coreceptor like CXCR4 and/or CCR5. Acts as a ligand for CD209/DC-SIGN and CLEC4M/DC-SIGNR, which are respectively found on dendritic cells (DCs), and on endothelial cells of liver sinusoids and lymph node sinuses. These interactions allow capture of viral particles at mucosal surfaces by these cells and subsequent transmission to permissive cells. HIV subverts the migration properties of dendritic cells to gain access to CD4+ T-cells in lymph nodes. Virus transmission to permissive T-cells occurs either in trans (without DCs infection, through viral capture and transmission), or in cis (following DCs productive infection, through the usual CD4-gp120 interaction), thereby inducing a robust infection. In trans infection, bound virions remain infectious over days and it is proposed that they are not degraded, but protected in non-lysosomal acidic organelles within the DCs close to the cell membrane thus contributing to the viral infectious potential during DCs' migration from the periphery to the lymphoid tissues. On arrival at lymphoid tissues, intact virions recycle back to DCs' cell surface allowing virus transmission to CD4+ T-cells.</text>
</comment>
<keyword evidence="16 32" id="KW-0732">Signal</keyword>
<evidence type="ECO:0000256" key="12">
    <source>
        <dbReference type="ARBA" id="ARBA00022595"/>
    </source>
</evidence>
<evidence type="ECO:0000256" key="32">
    <source>
        <dbReference type="HAMAP-Rule" id="MF_04083"/>
    </source>
</evidence>
<comment type="caution">
    <text evidence="32 33">Lacks conserved residue(s) required for the propagation of feature annotation.</text>
</comment>
<keyword evidence="18 32" id="KW-0946">Virion</keyword>
<evidence type="ECO:0000256" key="30">
    <source>
        <dbReference type="ARBA" id="ARBA00023288"/>
    </source>
</evidence>
<evidence type="ECO:0000256" key="31">
    <source>
        <dbReference type="ARBA" id="ARBA00023296"/>
    </source>
</evidence>
<keyword evidence="28 32" id="KW-0325">Glycoprotein</keyword>
<evidence type="ECO:0000256" key="3">
    <source>
        <dbReference type="ARBA" id="ARBA00004505"/>
    </source>
</evidence>
<dbReference type="GO" id="GO:0052031">
    <property type="term" value="P:symbiont-mediated perturbation of host defense response"/>
    <property type="evidence" value="ECO:0007669"/>
    <property type="project" value="UniProtKB-UniRule"/>
</dbReference>
<feature type="disulfide bond" evidence="32">
    <location>
        <begin position="230"/>
        <end position="241"/>
    </location>
</feature>
<evidence type="ECO:0000256" key="24">
    <source>
        <dbReference type="ARBA" id="ARBA00023054"/>
    </source>
</evidence>
<keyword evidence="27 32" id="KW-1015">Disulfide bond</keyword>
<dbReference type="GO" id="GO:0019062">
    <property type="term" value="P:virion attachment to host cell"/>
    <property type="evidence" value="ECO:0007669"/>
    <property type="project" value="UniProtKB-UniRule"/>
</dbReference>
<keyword evidence="31 32" id="KW-1160">Virus entry into host cell</keyword>